<gene>
    <name evidence="6" type="ORF">DFI_17440</name>
</gene>
<feature type="compositionally biased region" description="Low complexity" evidence="4">
    <location>
        <begin position="38"/>
        <end position="48"/>
    </location>
</feature>
<dbReference type="PANTHER" id="PTHR30502">
    <property type="entry name" value="2-KETO-3-DEOXY-L-RHAMNONATE ALDOLASE"/>
    <property type="match status" value="1"/>
</dbReference>
<evidence type="ECO:0000256" key="2">
    <source>
        <dbReference type="ARBA" id="ARBA00023239"/>
    </source>
</evidence>
<evidence type="ECO:0000313" key="7">
    <source>
        <dbReference type="Proteomes" id="UP000259030"/>
    </source>
</evidence>
<evidence type="ECO:0000256" key="1">
    <source>
        <dbReference type="ARBA" id="ARBA00022723"/>
    </source>
</evidence>
<protein>
    <submittedName>
        <fullName evidence="6">2,4-dihydroxyhept-2-ene-1,7-dioic acid aldolase</fullName>
    </submittedName>
</protein>
<feature type="region of interest" description="Disordered" evidence="4">
    <location>
        <begin position="1"/>
        <end position="25"/>
    </location>
</feature>
<dbReference type="STRING" id="317577.GCA_000419625_03567"/>
<comment type="catalytic activity">
    <reaction evidence="3">
        <text>D-glyceraldehyde + pyruvate = 2-dehydro-3-deoxy-L-galactonate</text>
        <dbReference type="Rhea" id="RHEA:80055"/>
        <dbReference type="ChEBI" id="CHEBI:15361"/>
        <dbReference type="ChEBI" id="CHEBI:17378"/>
        <dbReference type="ChEBI" id="CHEBI:75545"/>
    </reaction>
</comment>
<dbReference type="InterPro" id="IPR005000">
    <property type="entry name" value="Aldolase/citrate-lyase_domain"/>
</dbReference>
<accession>A0A221T233</accession>
<dbReference type="InterPro" id="IPR050251">
    <property type="entry name" value="HpcH-HpaI_aldolase"/>
</dbReference>
<dbReference type="InterPro" id="IPR012689">
    <property type="entry name" value="HpaI"/>
</dbReference>
<keyword evidence="7" id="KW-1185">Reference proteome</keyword>
<dbReference type="PANTHER" id="PTHR30502:SF4">
    <property type="entry name" value="5-KETO-4-DEOXY-D-GLUCARATE ALDOLASE"/>
    <property type="match status" value="1"/>
</dbReference>
<dbReference type="InterPro" id="IPR015813">
    <property type="entry name" value="Pyrv/PenolPyrv_kinase-like_dom"/>
</dbReference>
<dbReference type="Pfam" id="PF03328">
    <property type="entry name" value="HpcH_HpaI"/>
    <property type="match status" value="1"/>
</dbReference>
<feature type="domain" description="HpcH/HpaI aldolase/citrate lyase" evidence="5">
    <location>
        <begin position="70"/>
        <end position="297"/>
    </location>
</feature>
<name>A0A221T233_9DEIO</name>
<feature type="compositionally biased region" description="Polar residues" evidence="4">
    <location>
        <begin position="1"/>
        <end position="11"/>
    </location>
</feature>
<dbReference type="AlphaFoldDB" id="A0A221T233"/>
<organism evidence="6 7">
    <name type="scientific">Deinococcus ficus</name>
    <dbReference type="NCBI Taxonomy" id="317577"/>
    <lineage>
        <taxon>Bacteria</taxon>
        <taxon>Thermotogati</taxon>
        <taxon>Deinococcota</taxon>
        <taxon>Deinococci</taxon>
        <taxon>Deinococcales</taxon>
        <taxon>Deinococcaceae</taxon>
        <taxon>Deinococcus</taxon>
    </lineage>
</organism>
<feature type="region of interest" description="Disordered" evidence="4">
    <location>
        <begin position="38"/>
        <end position="59"/>
    </location>
</feature>
<keyword evidence="1" id="KW-0479">Metal-binding</keyword>
<dbReference type="SUPFAM" id="SSF51621">
    <property type="entry name" value="Phosphoenolpyruvate/pyruvate domain"/>
    <property type="match status" value="1"/>
</dbReference>
<dbReference type="GO" id="GO:0010124">
    <property type="term" value="P:phenylacetate catabolic process"/>
    <property type="evidence" value="ECO:0007669"/>
    <property type="project" value="InterPro"/>
</dbReference>
<evidence type="ECO:0000256" key="3">
    <source>
        <dbReference type="ARBA" id="ARBA00045074"/>
    </source>
</evidence>
<evidence type="ECO:0000313" key="6">
    <source>
        <dbReference type="EMBL" id="ASN82968.1"/>
    </source>
</evidence>
<evidence type="ECO:0000259" key="5">
    <source>
        <dbReference type="Pfam" id="PF03328"/>
    </source>
</evidence>
<dbReference type="GO" id="GO:0005737">
    <property type="term" value="C:cytoplasm"/>
    <property type="evidence" value="ECO:0007669"/>
    <property type="project" value="TreeGrafter"/>
</dbReference>
<dbReference type="Gene3D" id="3.20.20.60">
    <property type="entry name" value="Phosphoenolpyruvate-binding domains"/>
    <property type="match status" value="1"/>
</dbReference>
<geneLocation type="plasmid" evidence="7">
    <name>pdfi2</name>
</geneLocation>
<dbReference type="NCBIfam" id="TIGR02311">
    <property type="entry name" value="HpaI"/>
    <property type="match status" value="1"/>
</dbReference>
<dbReference type="KEGG" id="dfc:DFI_17440"/>
<keyword evidence="2" id="KW-0456">Lyase</keyword>
<dbReference type="InterPro" id="IPR040442">
    <property type="entry name" value="Pyrv_kinase-like_dom_sf"/>
</dbReference>
<dbReference type="GO" id="GO:0046872">
    <property type="term" value="F:metal ion binding"/>
    <property type="evidence" value="ECO:0007669"/>
    <property type="project" value="UniProtKB-KW"/>
</dbReference>
<dbReference type="EMBL" id="CP021083">
    <property type="protein sequence ID" value="ASN82968.1"/>
    <property type="molecule type" value="Genomic_DNA"/>
</dbReference>
<dbReference type="GO" id="GO:0016832">
    <property type="term" value="F:aldehyde-lyase activity"/>
    <property type="evidence" value="ECO:0007669"/>
    <property type="project" value="UniProtKB-ARBA"/>
</dbReference>
<reference evidence="6 7" key="1">
    <citation type="submission" date="2017-05" db="EMBL/GenBank/DDBJ databases">
        <title>The complete genome sequence of Deinococcus ficus isolated from the rhizosphere of the Ficus religiosa L. in Taiwan.</title>
        <authorList>
            <person name="Wu K.-M."/>
            <person name="Liao T.-L."/>
            <person name="Liu Y.-M."/>
            <person name="Young C.-C."/>
            <person name="Tsai S.-F."/>
        </authorList>
    </citation>
    <scope>NUCLEOTIDE SEQUENCE [LARGE SCALE GENOMIC DNA]</scope>
    <source>
        <strain evidence="6 7">CC-FR2-10</strain>
        <plasmid evidence="7">pdfi2</plasmid>
    </source>
</reference>
<sequence>MPRTASTSAPGNWSWPGPSPDRWTSLPATCLPSTTARWAPSPAASPGRPAVPEPGSPNAFKAALAQGQPQIGLWVALANPVSAEVCAGAGFDWLLLDGEHAPNDVRSLYAQLQAVAPYPPHAVIRPPVGDPVIIKQLLDIGAQSLLIPMVETAAQARDLVAATRYPPHGVRGVGAGLARVSRYGRTADYLTHANDSVSLLVQVESVSALAQLDEIAAVDGVDGVFIGPSDLAASMGLLGQAAHPDVLAACLDAARRIRAHGKAAGILTTNEAHARQFLDGGYTFVAVGTDVGLLMNATGNLAARFGAGESAPNDPKTGGY</sequence>
<dbReference type="FunFam" id="3.20.20.60:FF:000004">
    <property type="entry name" value="5-keto-4-deoxy-D-glucarate aldolase"/>
    <property type="match status" value="1"/>
</dbReference>
<evidence type="ECO:0000256" key="4">
    <source>
        <dbReference type="SAM" id="MobiDB-lite"/>
    </source>
</evidence>
<keyword evidence="6" id="KW-0614">Plasmid</keyword>
<dbReference type="Proteomes" id="UP000259030">
    <property type="component" value="Plasmid pDFI2"/>
</dbReference>
<proteinExistence type="predicted"/>